<proteinExistence type="predicted"/>
<sequence length="88" mass="9703">MHVASSYLWVAYALYVYPLAYHPYSQLATWLTVWQFSNSWRGMAACSLSQLGSSYMALCQQHVPCAAMAIACAAYYFLCSGTSGLLAN</sequence>
<keyword evidence="2" id="KW-1185">Reference proteome</keyword>
<gene>
    <name evidence="1" type="ORF">NPIL_641611</name>
</gene>
<organism evidence="1 2">
    <name type="scientific">Nephila pilipes</name>
    <name type="common">Giant wood spider</name>
    <name type="synonym">Nephila maculata</name>
    <dbReference type="NCBI Taxonomy" id="299642"/>
    <lineage>
        <taxon>Eukaryota</taxon>
        <taxon>Metazoa</taxon>
        <taxon>Ecdysozoa</taxon>
        <taxon>Arthropoda</taxon>
        <taxon>Chelicerata</taxon>
        <taxon>Arachnida</taxon>
        <taxon>Araneae</taxon>
        <taxon>Araneomorphae</taxon>
        <taxon>Entelegynae</taxon>
        <taxon>Araneoidea</taxon>
        <taxon>Nephilidae</taxon>
        <taxon>Nephila</taxon>
    </lineage>
</organism>
<evidence type="ECO:0000313" key="1">
    <source>
        <dbReference type="EMBL" id="GFT61622.1"/>
    </source>
</evidence>
<name>A0A8X6TYS9_NEPPI</name>
<dbReference type="Proteomes" id="UP000887013">
    <property type="component" value="Unassembled WGS sequence"/>
</dbReference>
<evidence type="ECO:0000313" key="2">
    <source>
        <dbReference type="Proteomes" id="UP000887013"/>
    </source>
</evidence>
<accession>A0A8X6TYS9</accession>
<protein>
    <submittedName>
        <fullName evidence="1">Uncharacterized protein</fullName>
    </submittedName>
</protein>
<comment type="caution">
    <text evidence="1">The sequence shown here is derived from an EMBL/GenBank/DDBJ whole genome shotgun (WGS) entry which is preliminary data.</text>
</comment>
<dbReference type="AlphaFoldDB" id="A0A8X6TYS9"/>
<dbReference type="EMBL" id="BMAW01114420">
    <property type="protein sequence ID" value="GFT61622.1"/>
    <property type="molecule type" value="Genomic_DNA"/>
</dbReference>
<reference evidence="1" key="1">
    <citation type="submission" date="2020-08" db="EMBL/GenBank/DDBJ databases">
        <title>Multicomponent nature underlies the extraordinary mechanical properties of spider dragline silk.</title>
        <authorList>
            <person name="Kono N."/>
            <person name="Nakamura H."/>
            <person name="Mori M."/>
            <person name="Yoshida Y."/>
            <person name="Ohtoshi R."/>
            <person name="Malay A.D."/>
            <person name="Moran D.A.P."/>
            <person name="Tomita M."/>
            <person name="Numata K."/>
            <person name="Arakawa K."/>
        </authorList>
    </citation>
    <scope>NUCLEOTIDE SEQUENCE</scope>
</reference>